<dbReference type="GO" id="GO:0033557">
    <property type="term" value="C:Slx1-Slx4 complex"/>
    <property type="evidence" value="ECO:0007669"/>
    <property type="project" value="TreeGrafter"/>
</dbReference>
<proteinExistence type="predicted"/>
<name>A0A5K3FN10_MESCO</name>
<dbReference type="CDD" id="cd22999">
    <property type="entry name" value="SAP_SLX4"/>
    <property type="match status" value="1"/>
</dbReference>
<dbReference type="Gene3D" id="3.30.710.10">
    <property type="entry name" value="Potassium Channel Kv1.1, Chain A"/>
    <property type="match status" value="1"/>
</dbReference>
<feature type="compositionally biased region" description="Polar residues" evidence="1">
    <location>
        <begin position="352"/>
        <end position="388"/>
    </location>
</feature>
<sequence>MKTKSCLMIRRPTLDSRRFTKKQPPKSREKRKIAAAFSSIDHLLISSIDRNAIFSSRLLQLLKIGTFEPSKSSQVGSTNYITSRLWKLASADPKPTSLLSKTTYYVNSLLHILNPTWNEHGVNRLRLSQIPGRGPSSQKQKFPLPLSPACGVTCNDSGPANSLEECKQELLQIHSEMELSCHQTQPHFAKMLARMVGNPICSDLSICLDSGASVPAHRFILATWDPELAILRDNTNCISAPGLSRTELLDLLSALYTFDLTALSSLTAKAEFTLDCWQMLDVVRSRLSGNKSAMVAATPGKDIANLPTPPRTSAVFSFSPVSMPISPQSPKPVNEWDNRASSSSFDLFASSTDNLNNNDPLDAGTRSNPSPRASPLNSTTIARQSSEQPDPEVIVIEADSPIGPGICDPDPEAVETVATEEDPPVFDLASHCCLEGTPGVAAALPSVSGEQSTEPNDCEASVGSRVTPGRTNCRVACDAEVAAESIFSDESVVTPAPLAKRLRMTVDLDETERSLSLSQPLVGSLDLETGEGDGGGDGDNDCVHKLACEAVFRTPSPNARHSGRRVSSVISTNVPITPKPAFDQMRTPELKKALSDYGVRHLPKKKAVQLLDHIYDELHPFVDTAAEPHEMDVCVTSTTKPLASSHARVTDVRKNEFPVEESMNSEEPSYDVDVDVADPTPSTSATRVDPSENASRRPVAKEAQNEAIKRRVWECLRSNDETYYKIVTYVPVSLDFIKALLRDAGINVGCRRLSDLLDGWGVTFTTRSRHAPRPGINTKDPRHATYLW</sequence>
<accession>A0A5K3FN10</accession>
<evidence type="ECO:0000313" key="2">
    <source>
        <dbReference type="WBParaSite" id="MCU_009782-RA"/>
    </source>
</evidence>
<organism evidence="2">
    <name type="scientific">Mesocestoides corti</name>
    <name type="common">Flatworm</name>
    <dbReference type="NCBI Taxonomy" id="53468"/>
    <lineage>
        <taxon>Eukaryota</taxon>
        <taxon>Metazoa</taxon>
        <taxon>Spiralia</taxon>
        <taxon>Lophotrochozoa</taxon>
        <taxon>Platyhelminthes</taxon>
        <taxon>Cestoda</taxon>
        <taxon>Eucestoda</taxon>
        <taxon>Cyclophyllidea</taxon>
        <taxon>Mesocestoididae</taxon>
        <taxon>Mesocestoides</taxon>
    </lineage>
</organism>
<dbReference type="InterPro" id="IPR011333">
    <property type="entry name" value="SKP1/BTB/POZ_sf"/>
</dbReference>
<dbReference type="PANTHER" id="PTHR21541">
    <property type="entry name" value="BTB POZ DOMAIN CONTAINING 12"/>
    <property type="match status" value="1"/>
</dbReference>
<dbReference type="PANTHER" id="PTHR21541:SF3">
    <property type="entry name" value="STRUCTURE-SPECIFIC ENDONUCLEASE SUBUNIT SLX4"/>
    <property type="match status" value="1"/>
</dbReference>
<reference evidence="2" key="1">
    <citation type="submission" date="2019-11" db="UniProtKB">
        <authorList>
            <consortium name="WormBaseParasite"/>
        </authorList>
    </citation>
    <scope>IDENTIFICATION</scope>
</reference>
<feature type="region of interest" description="Disordered" evidence="1">
    <location>
        <begin position="657"/>
        <end position="703"/>
    </location>
</feature>
<dbReference type="WBParaSite" id="MCU_009782-RA">
    <property type="protein sequence ID" value="MCU_009782-RA"/>
    <property type="gene ID" value="MCU_009782"/>
</dbReference>
<protein>
    <submittedName>
        <fullName evidence="2">BTB domain-containing protein</fullName>
    </submittedName>
</protein>
<dbReference type="AlphaFoldDB" id="A0A5K3FN10"/>
<dbReference type="GO" id="GO:0000712">
    <property type="term" value="P:resolution of meiotic recombination intermediates"/>
    <property type="evidence" value="ECO:0007669"/>
    <property type="project" value="TreeGrafter"/>
</dbReference>
<feature type="region of interest" description="Disordered" evidence="1">
    <location>
        <begin position="347"/>
        <end position="391"/>
    </location>
</feature>
<evidence type="ECO:0000256" key="1">
    <source>
        <dbReference type="SAM" id="MobiDB-lite"/>
    </source>
</evidence>